<dbReference type="PRINTS" id="PR00367">
    <property type="entry name" value="ETHRSPELEMNT"/>
</dbReference>
<dbReference type="Gene3D" id="3.30.730.10">
    <property type="entry name" value="AP2/ERF domain"/>
    <property type="match status" value="1"/>
</dbReference>
<comment type="caution">
    <text evidence="8">The sequence shown here is derived from an EMBL/GenBank/DDBJ whole genome shotgun (WGS) entry which is preliminary data.</text>
</comment>
<evidence type="ECO:0000313" key="9">
    <source>
        <dbReference type="Proteomes" id="UP001454036"/>
    </source>
</evidence>
<evidence type="ECO:0000256" key="4">
    <source>
        <dbReference type="ARBA" id="ARBA00023163"/>
    </source>
</evidence>
<dbReference type="AlphaFoldDB" id="A0AAV3QHV5"/>
<accession>A0AAV3QHV5</accession>
<dbReference type="SMART" id="SM00380">
    <property type="entry name" value="AP2"/>
    <property type="match status" value="1"/>
</dbReference>
<keyword evidence="2" id="KW-0805">Transcription regulation</keyword>
<dbReference type="InterPro" id="IPR050913">
    <property type="entry name" value="AP2/ERF_ERF"/>
</dbReference>
<dbReference type="InterPro" id="IPR001471">
    <property type="entry name" value="AP2/ERF_dom"/>
</dbReference>
<name>A0AAV3QHV5_LITER</name>
<proteinExistence type="predicted"/>
<dbReference type="InterPro" id="IPR016177">
    <property type="entry name" value="DNA-bd_dom_sf"/>
</dbReference>
<dbReference type="Proteomes" id="UP001454036">
    <property type="component" value="Unassembled WGS sequence"/>
</dbReference>
<dbReference type="CDD" id="cd00018">
    <property type="entry name" value="AP2"/>
    <property type="match status" value="1"/>
</dbReference>
<comment type="subcellular location">
    <subcellularLocation>
        <location evidence="1">Nucleus</location>
    </subcellularLocation>
</comment>
<dbReference type="PANTHER" id="PTHR31194">
    <property type="entry name" value="SHN SHINE , DNA BINDING / TRANSCRIPTION FACTOR"/>
    <property type="match status" value="1"/>
</dbReference>
<dbReference type="SUPFAM" id="SSF54171">
    <property type="entry name" value="DNA-binding domain"/>
    <property type="match status" value="1"/>
</dbReference>
<evidence type="ECO:0000256" key="3">
    <source>
        <dbReference type="ARBA" id="ARBA00023125"/>
    </source>
</evidence>
<evidence type="ECO:0000256" key="1">
    <source>
        <dbReference type="ARBA" id="ARBA00004123"/>
    </source>
</evidence>
<keyword evidence="9" id="KW-1185">Reference proteome</keyword>
<gene>
    <name evidence="8" type="ORF">LIER_18775</name>
</gene>
<evidence type="ECO:0000256" key="5">
    <source>
        <dbReference type="ARBA" id="ARBA00023242"/>
    </source>
</evidence>
<dbReference type="InterPro" id="IPR036955">
    <property type="entry name" value="AP2/ERF_dom_sf"/>
</dbReference>
<evidence type="ECO:0000259" key="7">
    <source>
        <dbReference type="PROSITE" id="PS51032"/>
    </source>
</evidence>
<keyword evidence="3 8" id="KW-0238">DNA-binding</keyword>
<reference evidence="8 9" key="1">
    <citation type="submission" date="2024-01" db="EMBL/GenBank/DDBJ databases">
        <title>The complete chloroplast genome sequence of Lithospermum erythrorhizon: insights into the phylogenetic relationship among Boraginaceae species and the maternal lineages of purple gromwells.</title>
        <authorList>
            <person name="Okada T."/>
            <person name="Watanabe K."/>
        </authorList>
    </citation>
    <scope>NUCLEOTIDE SEQUENCE [LARGE SCALE GENOMIC DNA]</scope>
</reference>
<keyword evidence="5" id="KW-0539">Nucleus</keyword>
<dbReference type="PANTHER" id="PTHR31194:SF62">
    <property type="entry name" value="ETHYLENE-RESPONSIVE TRANSCRIPTION FACTOR ERF118"/>
    <property type="match status" value="1"/>
</dbReference>
<keyword evidence="4" id="KW-0804">Transcription</keyword>
<sequence>MMPVSRRPFSSMKQELCIRKTKNLRSEASMMPTRKIRIIFHDPYATDSSSEEEEEEGFNVRNPKLVVREVVLSSGDSVQPNKSFEAESSCRGSNNGVKKNLSKKYITKNGVKSMSPSRSEPSSFKYRGVRQRKWGKWAAEIRDPFQGKRVWLGTFNTPEEASRAYEKRRLEFEASMCDNQSENCSNFRKISSVGSSLVNANNTSGQCVSEDSTESAVSLISHTSSSSVVEINCLTSQPVRPNGDMVNTVFMDTILPEQKVPEPVFVDESASLAQIVDGMDFDMDFDSIVMPDEILSFDDLIGLQPFEFADDVFQDLSIGGFEGGPTSLPDFDIDFDLDGYEAFDCMDDAAAPRMNVEMPLNIACLQVL</sequence>
<protein>
    <submittedName>
        <fullName evidence="8">DNA-binding transcription factor</fullName>
    </submittedName>
</protein>
<evidence type="ECO:0000256" key="2">
    <source>
        <dbReference type="ARBA" id="ARBA00023015"/>
    </source>
</evidence>
<feature type="domain" description="AP2/ERF" evidence="7">
    <location>
        <begin position="125"/>
        <end position="188"/>
    </location>
</feature>
<dbReference type="PROSITE" id="PS51032">
    <property type="entry name" value="AP2_ERF"/>
    <property type="match status" value="1"/>
</dbReference>
<dbReference type="Pfam" id="PF00847">
    <property type="entry name" value="AP2"/>
    <property type="match status" value="1"/>
</dbReference>
<evidence type="ECO:0000313" key="8">
    <source>
        <dbReference type="EMBL" id="GAA0162748.1"/>
    </source>
</evidence>
<feature type="region of interest" description="Disordered" evidence="6">
    <location>
        <begin position="77"/>
        <end position="99"/>
    </location>
</feature>
<dbReference type="GO" id="GO:0005634">
    <property type="term" value="C:nucleus"/>
    <property type="evidence" value="ECO:0007669"/>
    <property type="project" value="UniProtKB-SubCell"/>
</dbReference>
<dbReference type="GO" id="GO:0003700">
    <property type="term" value="F:DNA-binding transcription factor activity"/>
    <property type="evidence" value="ECO:0007669"/>
    <property type="project" value="InterPro"/>
</dbReference>
<evidence type="ECO:0000256" key="6">
    <source>
        <dbReference type="SAM" id="MobiDB-lite"/>
    </source>
</evidence>
<organism evidence="8 9">
    <name type="scientific">Lithospermum erythrorhizon</name>
    <name type="common">Purple gromwell</name>
    <name type="synonym">Lithospermum officinale var. erythrorhizon</name>
    <dbReference type="NCBI Taxonomy" id="34254"/>
    <lineage>
        <taxon>Eukaryota</taxon>
        <taxon>Viridiplantae</taxon>
        <taxon>Streptophyta</taxon>
        <taxon>Embryophyta</taxon>
        <taxon>Tracheophyta</taxon>
        <taxon>Spermatophyta</taxon>
        <taxon>Magnoliopsida</taxon>
        <taxon>eudicotyledons</taxon>
        <taxon>Gunneridae</taxon>
        <taxon>Pentapetalae</taxon>
        <taxon>asterids</taxon>
        <taxon>lamiids</taxon>
        <taxon>Boraginales</taxon>
        <taxon>Boraginaceae</taxon>
        <taxon>Boraginoideae</taxon>
        <taxon>Lithospermeae</taxon>
        <taxon>Lithospermum</taxon>
    </lineage>
</organism>
<dbReference type="GO" id="GO:0003677">
    <property type="term" value="F:DNA binding"/>
    <property type="evidence" value="ECO:0007669"/>
    <property type="project" value="UniProtKB-KW"/>
</dbReference>
<dbReference type="EMBL" id="BAABME010004541">
    <property type="protein sequence ID" value="GAA0162748.1"/>
    <property type="molecule type" value="Genomic_DNA"/>
</dbReference>